<feature type="transmembrane region" description="Helical" evidence="1">
    <location>
        <begin position="274"/>
        <end position="292"/>
    </location>
</feature>
<feature type="transmembrane region" description="Helical" evidence="1">
    <location>
        <begin position="177"/>
        <end position="197"/>
    </location>
</feature>
<reference evidence="4" key="1">
    <citation type="journal article" date="2019" name="Int. J. Syst. Evol. Microbiol.">
        <title>The Global Catalogue of Microorganisms (GCM) 10K type strain sequencing project: providing services to taxonomists for standard genome sequencing and annotation.</title>
        <authorList>
            <consortium name="The Broad Institute Genomics Platform"/>
            <consortium name="The Broad Institute Genome Sequencing Center for Infectious Disease"/>
            <person name="Wu L."/>
            <person name="Ma J."/>
        </authorList>
    </citation>
    <scope>NUCLEOTIDE SEQUENCE [LARGE SCALE GENOMIC DNA]</scope>
    <source>
        <strain evidence="4">CCM 7282</strain>
    </source>
</reference>
<evidence type="ECO:0000313" key="3">
    <source>
        <dbReference type="EMBL" id="GGC90987.1"/>
    </source>
</evidence>
<dbReference type="PANTHER" id="PTHR39177">
    <property type="entry name" value="ABC TRANSPORTER PERMEASE YTRC-RELATED"/>
    <property type="match status" value="1"/>
</dbReference>
<feature type="transmembrane region" description="Helical" evidence="1">
    <location>
        <begin position="236"/>
        <end position="254"/>
    </location>
</feature>
<feature type="transmembrane region" description="Helical" evidence="1">
    <location>
        <begin position="21"/>
        <end position="40"/>
    </location>
</feature>
<feature type="transmembrane region" description="Helical" evidence="1">
    <location>
        <begin position="64"/>
        <end position="85"/>
    </location>
</feature>
<name>A0ABQ1P4M0_9BACI</name>
<dbReference type="InterPro" id="IPR053046">
    <property type="entry name" value="ABC-5_transporter"/>
</dbReference>
<dbReference type="Proteomes" id="UP000619534">
    <property type="component" value="Unassembled WGS sequence"/>
</dbReference>
<feature type="transmembrane region" description="Helical" evidence="1">
    <location>
        <begin position="298"/>
        <end position="318"/>
    </location>
</feature>
<dbReference type="PANTHER" id="PTHR39177:SF1">
    <property type="entry name" value="ABC TRANSPORTER PERMEASE YTRC-RELATED"/>
    <property type="match status" value="1"/>
</dbReference>
<organism evidence="3 4">
    <name type="scientific">Thalassobacillus devorans</name>
    <dbReference type="NCBI Taxonomy" id="279813"/>
    <lineage>
        <taxon>Bacteria</taxon>
        <taxon>Bacillati</taxon>
        <taxon>Bacillota</taxon>
        <taxon>Bacilli</taxon>
        <taxon>Bacillales</taxon>
        <taxon>Bacillaceae</taxon>
        <taxon>Thalassobacillus</taxon>
    </lineage>
</organism>
<feature type="domain" description="DUF6449" evidence="2">
    <location>
        <begin position="427"/>
        <end position="512"/>
    </location>
</feature>
<dbReference type="EMBL" id="BMCJ01000004">
    <property type="protein sequence ID" value="GGC90987.1"/>
    <property type="molecule type" value="Genomic_DNA"/>
</dbReference>
<dbReference type="RefSeq" id="WP_062446552.1">
    <property type="nucleotide sequence ID" value="NZ_BMCJ01000004.1"/>
</dbReference>
<evidence type="ECO:0000259" key="2">
    <source>
        <dbReference type="Pfam" id="PF20047"/>
    </source>
</evidence>
<proteinExistence type="predicted"/>
<accession>A0ABQ1P4M0</accession>
<evidence type="ECO:0000313" key="4">
    <source>
        <dbReference type="Proteomes" id="UP000619534"/>
    </source>
</evidence>
<evidence type="ECO:0000256" key="1">
    <source>
        <dbReference type="SAM" id="Phobius"/>
    </source>
</evidence>
<sequence length="644" mass="74183">MWKTSSFKKEVTKQNFRSVGWIGIVYLAGLLFALPIKLMMEVSSDRPLGEYFYQRGLFQVNFEIQQLLMIVLPVLLGVFLFRYLHVKESSDFIHSLPLKRMELYNINVWNGLVILVLPIVITTLIIAIITVSYDLTGIYEWRDLWYWAGGTLCYTLLLFFSTVFVGMLTGMSAVQGVLTYIMLLFPAGITVLFYFVLDQFLYGFSTNYYMDSSIEMLSPLSDSLNLFNGSLPASRFIIYASIAVFFYGLAWVIYKHRKLEMAGQAIVYNGLKPLFKYGLTFCMMLVGGLYFQNQPSGWVIFGYIVGSLIGYTIAEIVLQKTWRVFGKWKGYLGFAVVTFLVFFMLEADVTDYEKEIPEAGNVERVFIGEGSYTYKNKNEMMMSESGYLTSADNIEAIRRLHQQIVEAGPPNDNANRKRNIFLVYEEKGQESVIREYIISEDQLQSVLKPIYESEEYKQLKYPILHVDSEDIDNIRFYVPGKEDENIVITDADKITSLVNQLKQDLNEETFDKRFPLIGDQGEVSFSLSDGGEIHVPLKRSYDRFNDWLQEQQMYEEVILTADDISKAVIMYGEGDESSIYNRFEKAAASSDHVWTVTDPEKVEMLLNRSGHDNQGSYFVALYYKGGYPEMIYRIPEDFVSRLIK</sequence>
<dbReference type="Pfam" id="PF20047">
    <property type="entry name" value="DUF6449"/>
    <property type="match status" value="1"/>
</dbReference>
<keyword evidence="1" id="KW-0472">Membrane</keyword>
<keyword evidence="4" id="KW-1185">Reference proteome</keyword>
<keyword evidence="1" id="KW-1133">Transmembrane helix</keyword>
<keyword evidence="1" id="KW-0812">Transmembrane</keyword>
<dbReference type="InterPro" id="IPR045611">
    <property type="entry name" value="DUF6449"/>
</dbReference>
<gene>
    <name evidence="3" type="ORF">GCM10007216_22160</name>
</gene>
<protein>
    <recommendedName>
        <fullName evidence="2">DUF6449 domain-containing protein</fullName>
    </recommendedName>
</protein>
<feature type="transmembrane region" description="Helical" evidence="1">
    <location>
        <begin position="144"/>
        <end position="165"/>
    </location>
</feature>
<comment type="caution">
    <text evidence="3">The sequence shown here is derived from an EMBL/GenBank/DDBJ whole genome shotgun (WGS) entry which is preliminary data.</text>
</comment>
<feature type="transmembrane region" description="Helical" evidence="1">
    <location>
        <begin position="106"/>
        <end position="132"/>
    </location>
</feature>
<feature type="transmembrane region" description="Helical" evidence="1">
    <location>
        <begin position="330"/>
        <end position="347"/>
    </location>
</feature>